<dbReference type="AlphaFoldDB" id="A0A5A9GIS6"/>
<protein>
    <recommendedName>
        <fullName evidence="6">MORN repeat-containing protein</fullName>
    </recommendedName>
</protein>
<keyword evidence="5" id="KW-1185">Reference proteome</keyword>
<dbReference type="RefSeq" id="WP_149233727.1">
    <property type="nucleotide sequence ID" value="NZ_JALJXJ010000013.1"/>
</dbReference>
<gene>
    <name evidence="4" type="ORF">FZ942_24630</name>
</gene>
<evidence type="ECO:0000313" key="4">
    <source>
        <dbReference type="EMBL" id="KAA0593129.1"/>
    </source>
</evidence>
<organism evidence="4 5">
    <name type="scientific">Azospirillum lipoferum</name>
    <dbReference type="NCBI Taxonomy" id="193"/>
    <lineage>
        <taxon>Bacteria</taxon>
        <taxon>Pseudomonadati</taxon>
        <taxon>Pseudomonadota</taxon>
        <taxon>Alphaproteobacteria</taxon>
        <taxon>Rhodospirillales</taxon>
        <taxon>Azospirillaceae</taxon>
        <taxon>Azospirillum</taxon>
    </lineage>
</organism>
<feature type="signal peptide" evidence="3">
    <location>
        <begin position="1"/>
        <end position="24"/>
    </location>
</feature>
<keyword evidence="3" id="KW-0732">Signal</keyword>
<evidence type="ECO:0000256" key="1">
    <source>
        <dbReference type="ARBA" id="ARBA00022737"/>
    </source>
</evidence>
<evidence type="ECO:0000256" key="3">
    <source>
        <dbReference type="SAM" id="SignalP"/>
    </source>
</evidence>
<feature type="compositionally biased region" description="Basic and acidic residues" evidence="2">
    <location>
        <begin position="202"/>
        <end position="216"/>
    </location>
</feature>
<dbReference type="PANTHER" id="PTHR43215:SF14">
    <property type="entry name" value="RADIAL SPOKE HEAD 1 HOMOLOG"/>
    <property type="match status" value="1"/>
</dbReference>
<dbReference type="Proteomes" id="UP000324927">
    <property type="component" value="Unassembled WGS sequence"/>
</dbReference>
<dbReference type="Gene3D" id="2.20.110.10">
    <property type="entry name" value="Histone H3 K4-specific methyltransferase SET7/9 N-terminal domain"/>
    <property type="match status" value="1"/>
</dbReference>
<dbReference type="InterPro" id="IPR003409">
    <property type="entry name" value="MORN"/>
</dbReference>
<comment type="caution">
    <text evidence="4">The sequence shown here is derived from an EMBL/GenBank/DDBJ whole genome shotgun (WGS) entry which is preliminary data.</text>
</comment>
<evidence type="ECO:0000256" key="2">
    <source>
        <dbReference type="SAM" id="MobiDB-lite"/>
    </source>
</evidence>
<dbReference type="PANTHER" id="PTHR43215">
    <property type="entry name" value="RADIAL SPOKE HEAD 1 HOMOLOG"/>
    <property type="match status" value="1"/>
</dbReference>
<proteinExistence type="predicted"/>
<reference evidence="4 5" key="1">
    <citation type="submission" date="2019-08" db="EMBL/GenBank/DDBJ databases">
        <authorList>
            <person name="Grouzdev D."/>
            <person name="Tikhonova E."/>
            <person name="Kravchenko I."/>
        </authorList>
    </citation>
    <scope>NUCLEOTIDE SEQUENCE [LARGE SCALE GENOMIC DNA]</scope>
    <source>
        <strain evidence="4 5">59b</strain>
    </source>
</reference>
<keyword evidence="1" id="KW-0677">Repeat</keyword>
<sequence length="286" mass="30202">MHVRPVIFGFAILLGAMAPNPALAMERQASDLTGGCRVRDQDPGTRKRFRWAGKCQDGFAQGSGVLEWTINGRLAGWAEGTLVAGQLEGEAHIEWEDGRSFTGTYRHGLASGRGTLTFPGGHRYVGSFEGGRPTGEGEFISSAGTRYAARLDEDGEVQPGVMLGLGEAAPALSAGWPLPPEPGKDPSPAKPGPRHKAPRPGRSSERSLVKPAEKPMPRTAEPGLPPQAPDAVQSAERPPVAAAPPPESLEEWLCPPPPVPRSATDLRPAGAARTDWSGRCCGSCLR</sequence>
<feature type="region of interest" description="Disordered" evidence="2">
    <location>
        <begin position="173"/>
        <end position="277"/>
    </location>
</feature>
<evidence type="ECO:0000313" key="5">
    <source>
        <dbReference type="Proteomes" id="UP000324927"/>
    </source>
</evidence>
<dbReference type="Pfam" id="PF02493">
    <property type="entry name" value="MORN"/>
    <property type="match status" value="3"/>
</dbReference>
<dbReference type="OrthoDB" id="7159040at2"/>
<accession>A0A5A9GIS6</accession>
<name>A0A5A9GIS6_AZOLI</name>
<dbReference type="SUPFAM" id="SSF82185">
    <property type="entry name" value="Histone H3 K4-specific methyltransferase SET7/9 N-terminal domain"/>
    <property type="match status" value="1"/>
</dbReference>
<dbReference type="EMBL" id="VTTN01000012">
    <property type="protein sequence ID" value="KAA0593129.1"/>
    <property type="molecule type" value="Genomic_DNA"/>
</dbReference>
<feature type="chain" id="PRO_5023087250" description="MORN repeat-containing protein" evidence="3">
    <location>
        <begin position="25"/>
        <end position="286"/>
    </location>
</feature>
<evidence type="ECO:0008006" key="6">
    <source>
        <dbReference type="Google" id="ProtNLM"/>
    </source>
</evidence>